<comment type="similarity">
    <text evidence="2">Belongs to the rad1 family.</text>
</comment>
<evidence type="ECO:0000256" key="1">
    <source>
        <dbReference type="ARBA" id="ARBA00004123"/>
    </source>
</evidence>
<keyword evidence="4" id="KW-0234">DNA repair</keyword>
<dbReference type="InterPro" id="IPR003021">
    <property type="entry name" value="Rad1_Rec1_Rad17"/>
</dbReference>
<keyword evidence="8" id="KW-1185">Reference proteome</keyword>
<evidence type="ECO:0000256" key="4">
    <source>
        <dbReference type="ARBA" id="ARBA00023204"/>
    </source>
</evidence>
<dbReference type="PANTHER" id="PTHR10870:SF0">
    <property type="entry name" value="CELL CYCLE CHECKPOINT PROTEIN RAD1"/>
    <property type="match status" value="1"/>
</dbReference>
<evidence type="ECO:0000256" key="5">
    <source>
        <dbReference type="ARBA" id="ARBA00023242"/>
    </source>
</evidence>
<evidence type="ECO:0000256" key="6">
    <source>
        <dbReference type="SAM" id="Phobius"/>
    </source>
</evidence>
<evidence type="ECO:0000256" key="2">
    <source>
        <dbReference type="ARBA" id="ARBA00010991"/>
    </source>
</evidence>
<organism evidence="7 8">
    <name type="scientific">Liquidambar formosana</name>
    <name type="common">Formosan gum</name>
    <dbReference type="NCBI Taxonomy" id="63359"/>
    <lineage>
        <taxon>Eukaryota</taxon>
        <taxon>Viridiplantae</taxon>
        <taxon>Streptophyta</taxon>
        <taxon>Embryophyta</taxon>
        <taxon>Tracheophyta</taxon>
        <taxon>Spermatophyta</taxon>
        <taxon>Magnoliopsida</taxon>
        <taxon>eudicotyledons</taxon>
        <taxon>Gunneridae</taxon>
        <taxon>Pentapetalae</taxon>
        <taxon>Saxifragales</taxon>
        <taxon>Altingiaceae</taxon>
        <taxon>Liquidambar</taxon>
    </lineage>
</organism>
<keyword evidence="6" id="KW-0812">Transmembrane</keyword>
<name>A0AAP0S3Y6_LIQFO</name>
<keyword evidence="5" id="KW-0539">Nucleus</keyword>
<dbReference type="AlphaFoldDB" id="A0AAP0S3Y6"/>
<dbReference type="GO" id="GO:0000077">
    <property type="term" value="P:DNA damage checkpoint signaling"/>
    <property type="evidence" value="ECO:0007669"/>
    <property type="project" value="InterPro"/>
</dbReference>
<evidence type="ECO:0000313" key="7">
    <source>
        <dbReference type="EMBL" id="KAK9287221.1"/>
    </source>
</evidence>
<comment type="caution">
    <text evidence="7">The sequence shown here is derived from an EMBL/GenBank/DDBJ whole genome shotgun (WGS) entry which is preliminary data.</text>
</comment>
<dbReference type="GO" id="GO:0006281">
    <property type="term" value="P:DNA repair"/>
    <property type="evidence" value="ECO:0007669"/>
    <property type="project" value="UniProtKB-KW"/>
</dbReference>
<keyword evidence="6" id="KW-0472">Membrane</keyword>
<dbReference type="Gene3D" id="3.70.10.10">
    <property type="match status" value="1"/>
</dbReference>
<evidence type="ECO:0000313" key="8">
    <source>
        <dbReference type="Proteomes" id="UP001415857"/>
    </source>
</evidence>
<proteinExistence type="inferred from homology"/>
<dbReference type="EMBL" id="JBBPBK010000004">
    <property type="protein sequence ID" value="KAK9287221.1"/>
    <property type="molecule type" value="Genomic_DNA"/>
</dbReference>
<feature type="transmembrane region" description="Helical" evidence="6">
    <location>
        <begin position="67"/>
        <end position="89"/>
    </location>
</feature>
<accession>A0AAP0S3Y6</accession>
<reference evidence="7 8" key="1">
    <citation type="journal article" date="2024" name="Plant J.">
        <title>Genome sequences and population genomics reveal climatic adaptation and genomic divergence between two closely related sweetgum species.</title>
        <authorList>
            <person name="Xu W.Q."/>
            <person name="Ren C.Q."/>
            <person name="Zhang X.Y."/>
            <person name="Comes H.P."/>
            <person name="Liu X.H."/>
            <person name="Li Y.G."/>
            <person name="Kettle C.J."/>
            <person name="Jalonen R."/>
            <person name="Gaisberger H."/>
            <person name="Ma Y.Z."/>
            <person name="Qiu Y.X."/>
        </authorList>
    </citation>
    <scope>NUCLEOTIDE SEQUENCE [LARGE SCALE GENOMIC DNA]</scope>
    <source>
        <strain evidence="7">Hangzhou</strain>
    </source>
</reference>
<dbReference type="Pfam" id="PF02144">
    <property type="entry name" value="Rad1"/>
    <property type="match status" value="1"/>
</dbReference>
<dbReference type="PANTHER" id="PTHR10870">
    <property type="entry name" value="CELL CYCLE CHECKPOINT PROTEIN RAD1"/>
    <property type="match status" value="1"/>
</dbReference>
<sequence>MRSLAVGAEAPDLVCQLDNVQGMVDALTAVRWKRHQDAVVELSEHSVVLIVEDTGCLQAKVYLQREFLLSFAGIVFCLSGVEVGSSLAWRLCKHLLSESPICEAEDEVKLIWLGVDMISYEGDKALL</sequence>
<protein>
    <submittedName>
        <fullName evidence="7">Uncharacterized protein</fullName>
    </submittedName>
</protein>
<keyword evidence="6" id="KW-1133">Transmembrane helix</keyword>
<evidence type="ECO:0000256" key="3">
    <source>
        <dbReference type="ARBA" id="ARBA00022763"/>
    </source>
</evidence>
<dbReference type="GO" id="GO:0030896">
    <property type="term" value="C:checkpoint clamp complex"/>
    <property type="evidence" value="ECO:0007669"/>
    <property type="project" value="TreeGrafter"/>
</dbReference>
<comment type="subcellular location">
    <subcellularLocation>
        <location evidence="1">Nucleus</location>
    </subcellularLocation>
</comment>
<gene>
    <name evidence="7" type="ORF">L1049_015634</name>
</gene>
<dbReference type="Proteomes" id="UP001415857">
    <property type="component" value="Unassembled WGS sequence"/>
</dbReference>
<keyword evidence="3" id="KW-0227">DNA damage</keyword>